<dbReference type="EMBL" id="LR746279">
    <property type="protein sequence ID" value="CAA7409770.1"/>
    <property type="molecule type" value="Genomic_DNA"/>
</dbReference>
<protein>
    <recommendedName>
        <fullName evidence="12">Protein kinase domain-containing protein</fullName>
    </recommendedName>
</protein>
<dbReference type="GO" id="GO:0004674">
    <property type="term" value="F:protein serine/threonine kinase activity"/>
    <property type="evidence" value="ECO:0007669"/>
    <property type="project" value="UniProtKB-KW"/>
</dbReference>
<dbReference type="PROSITE" id="PS50011">
    <property type="entry name" value="PROTEIN_KINASE_DOM"/>
    <property type="match status" value="1"/>
</dbReference>
<dbReference type="SMART" id="SM00220">
    <property type="entry name" value="S_TKc"/>
    <property type="match status" value="1"/>
</dbReference>
<dbReference type="InterPro" id="IPR000719">
    <property type="entry name" value="Prot_kinase_dom"/>
</dbReference>
<keyword evidence="14" id="KW-1185">Reference proteome</keyword>
<dbReference type="FunFam" id="1.10.510.10:FF:000590">
    <property type="entry name" value="PR5-like receptor kinase"/>
    <property type="match status" value="1"/>
</dbReference>
<keyword evidence="6" id="KW-0547">Nucleotide-binding</keyword>
<dbReference type="AlphaFoldDB" id="A0A7I8LJ29"/>
<evidence type="ECO:0000313" key="14">
    <source>
        <dbReference type="Proteomes" id="UP000663760"/>
    </source>
</evidence>
<keyword evidence="4" id="KW-0812">Transmembrane</keyword>
<dbReference type="InterPro" id="IPR045874">
    <property type="entry name" value="LRK10/LRL21-25-like"/>
</dbReference>
<dbReference type="Gene3D" id="1.10.510.10">
    <property type="entry name" value="Transferase(Phosphotransferase) domain 1"/>
    <property type="match status" value="1"/>
</dbReference>
<evidence type="ECO:0000256" key="2">
    <source>
        <dbReference type="ARBA" id="ARBA00022527"/>
    </source>
</evidence>
<dbReference type="Gene3D" id="3.30.200.20">
    <property type="entry name" value="Phosphorylase Kinase, domain 1"/>
    <property type="match status" value="1"/>
</dbReference>
<keyword evidence="2" id="KW-0723">Serine/threonine-protein kinase</keyword>
<keyword evidence="10" id="KW-0472">Membrane</keyword>
<accession>A0A7I8LJ29</accession>
<dbReference type="SUPFAM" id="SSF56112">
    <property type="entry name" value="Protein kinase-like (PK-like)"/>
    <property type="match status" value="1"/>
</dbReference>
<dbReference type="PANTHER" id="PTHR27009">
    <property type="entry name" value="RUST RESISTANCE KINASE LR10-RELATED"/>
    <property type="match status" value="1"/>
</dbReference>
<keyword evidence="5" id="KW-0732">Signal</keyword>
<organism evidence="13 14">
    <name type="scientific">Spirodela intermedia</name>
    <name type="common">Intermediate duckweed</name>
    <dbReference type="NCBI Taxonomy" id="51605"/>
    <lineage>
        <taxon>Eukaryota</taxon>
        <taxon>Viridiplantae</taxon>
        <taxon>Streptophyta</taxon>
        <taxon>Embryophyta</taxon>
        <taxon>Tracheophyta</taxon>
        <taxon>Spermatophyta</taxon>
        <taxon>Magnoliopsida</taxon>
        <taxon>Liliopsida</taxon>
        <taxon>Araceae</taxon>
        <taxon>Lemnoideae</taxon>
        <taxon>Spirodela</taxon>
    </lineage>
</organism>
<evidence type="ECO:0000259" key="12">
    <source>
        <dbReference type="PROSITE" id="PS50011"/>
    </source>
</evidence>
<reference evidence="13" key="1">
    <citation type="submission" date="2020-02" db="EMBL/GenBank/DDBJ databases">
        <authorList>
            <person name="Scholz U."/>
            <person name="Mascher M."/>
            <person name="Fiebig A."/>
        </authorList>
    </citation>
    <scope>NUCLEOTIDE SEQUENCE</scope>
</reference>
<keyword evidence="3" id="KW-0808">Transferase</keyword>
<keyword evidence="7" id="KW-0418">Kinase</keyword>
<evidence type="ECO:0000256" key="7">
    <source>
        <dbReference type="ARBA" id="ARBA00022777"/>
    </source>
</evidence>
<evidence type="ECO:0000256" key="3">
    <source>
        <dbReference type="ARBA" id="ARBA00022679"/>
    </source>
</evidence>
<keyword evidence="9" id="KW-1133">Transmembrane helix</keyword>
<gene>
    <name evidence="13" type="ORF">SI8410_16020448</name>
</gene>
<evidence type="ECO:0000313" key="13">
    <source>
        <dbReference type="EMBL" id="CAA7409770.1"/>
    </source>
</evidence>
<dbReference type="Pfam" id="PF00069">
    <property type="entry name" value="Pkinase"/>
    <property type="match status" value="1"/>
</dbReference>
<keyword evidence="8" id="KW-0067">ATP-binding</keyword>
<keyword evidence="11" id="KW-0325">Glycoprotein</keyword>
<comment type="subcellular location">
    <subcellularLocation>
        <location evidence="1">Membrane</location>
        <topology evidence="1">Single-pass type I membrane protein</topology>
    </subcellularLocation>
</comment>
<evidence type="ECO:0000256" key="4">
    <source>
        <dbReference type="ARBA" id="ARBA00022692"/>
    </source>
</evidence>
<evidence type="ECO:0000256" key="6">
    <source>
        <dbReference type="ARBA" id="ARBA00022741"/>
    </source>
</evidence>
<dbReference type="GO" id="GO:0016020">
    <property type="term" value="C:membrane"/>
    <property type="evidence" value="ECO:0007669"/>
    <property type="project" value="UniProtKB-SubCell"/>
</dbReference>
<proteinExistence type="predicted"/>
<evidence type="ECO:0000256" key="5">
    <source>
        <dbReference type="ARBA" id="ARBA00022729"/>
    </source>
</evidence>
<evidence type="ECO:0000256" key="1">
    <source>
        <dbReference type="ARBA" id="ARBA00004479"/>
    </source>
</evidence>
<evidence type="ECO:0000256" key="10">
    <source>
        <dbReference type="ARBA" id="ARBA00023136"/>
    </source>
</evidence>
<sequence>MPLCVFVALLRKFQEEHAFVDIVEKFLKNQNMLTSARYTYPEILIITNPFERKLGQGGFGSVFQGKLHGGYLVSVKMLCDSKFNGEDFINEVSTIGRIHRINVMQLIGYCSEGPRRALVYEYMPNGSLDKYVSPGKRTGPSLTWEKLNEIALGVARGVEYLHRGCDMCILHFDMKPHNILLDQDFTPKVSDFGLAKLYLKEQSLVPISAARGTMGYIAPELLSRNFGPVSYKSDVYSFGMLLLEVAGTKKNLEAVTGKSSETYFPDWVYHRLTKEQEVEEGVDGKMGEIERTLCIAGLWCIQMNPSDRPSMSSVVEMLEGRTPDLQVPARPFFPSSENSFAGGSTIDSFSTELLAISEE</sequence>
<name>A0A7I8LJ29_SPIIN</name>
<evidence type="ECO:0000256" key="8">
    <source>
        <dbReference type="ARBA" id="ARBA00022840"/>
    </source>
</evidence>
<dbReference type="GO" id="GO:0005524">
    <property type="term" value="F:ATP binding"/>
    <property type="evidence" value="ECO:0007669"/>
    <property type="project" value="UniProtKB-KW"/>
</dbReference>
<dbReference type="InterPro" id="IPR011009">
    <property type="entry name" value="Kinase-like_dom_sf"/>
</dbReference>
<feature type="domain" description="Protein kinase" evidence="12">
    <location>
        <begin position="48"/>
        <end position="333"/>
    </location>
</feature>
<evidence type="ECO:0000256" key="11">
    <source>
        <dbReference type="ARBA" id="ARBA00023180"/>
    </source>
</evidence>
<dbReference type="Proteomes" id="UP000663760">
    <property type="component" value="Chromosome 16"/>
</dbReference>
<evidence type="ECO:0000256" key="9">
    <source>
        <dbReference type="ARBA" id="ARBA00022989"/>
    </source>
</evidence>
<dbReference type="PROSITE" id="PS00108">
    <property type="entry name" value="PROTEIN_KINASE_ST"/>
    <property type="match status" value="1"/>
</dbReference>
<dbReference type="InterPro" id="IPR008271">
    <property type="entry name" value="Ser/Thr_kinase_AS"/>
</dbReference>
<dbReference type="OrthoDB" id="784097at2759"/>